<dbReference type="EMBL" id="JACSQO010000005">
    <property type="protein sequence ID" value="MBD7944776.1"/>
    <property type="molecule type" value="Genomic_DNA"/>
</dbReference>
<evidence type="ECO:0000256" key="4">
    <source>
        <dbReference type="ARBA" id="ARBA00022989"/>
    </source>
</evidence>
<comment type="subcellular location">
    <subcellularLocation>
        <location evidence="1">Cell membrane</location>
        <topology evidence="1">Multi-pass membrane protein</topology>
    </subcellularLocation>
</comment>
<dbReference type="Proteomes" id="UP000640786">
    <property type="component" value="Unassembled WGS sequence"/>
</dbReference>
<sequence length="136" mass="15234">MRNPAGFWIRFWASLLDAIIIGIPLSLISFIFLGEGDTWLTTIGQTFYSFAVPIFWVGYTVGKRITGIRIVQIDGSNVDIWTMVKRDLIAGLLYGLTLGIGVIVSAFMVGLREDKRALHDFIGGTYVTHNPPYYED</sequence>
<name>A0ABR8RAF4_9BACI</name>
<feature type="transmembrane region" description="Helical" evidence="6">
    <location>
        <begin position="39"/>
        <end position="59"/>
    </location>
</feature>
<evidence type="ECO:0000313" key="8">
    <source>
        <dbReference type="EMBL" id="MBD7944776.1"/>
    </source>
</evidence>
<reference evidence="8 9" key="1">
    <citation type="submission" date="2020-08" db="EMBL/GenBank/DDBJ databases">
        <title>A Genomic Blueprint of the Chicken Gut Microbiome.</title>
        <authorList>
            <person name="Gilroy R."/>
            <person name="Ravi A."/>
            <person name="Getino M."/>
            <person name="Pursley I."/>
            <person name="Horton D.L."/>
            <person name="Alikhan N.-F."/>
            <person name="Baker D."/>
            <person name="Gharbi K."/>
            <person name="Hall N."/>
            <person name="Watson M."/>
            <person name="Adriaenssens E.M."/>
            <person name="Foster-Nyarko E."/>
            <person name="Jarju S."/>
            <person name="Secka A."/>
            <person name="Antonio M."/>
            <person name="Oren A."/>
            <person name="Chaudhuri R."/>
            <person name="La Ragione R.M."/>
            <person name="Hildebrand F."/>
            <person name="Pallen M.J."/>
        </authorList>
    </citation>
    <scope>NUCLEOTIDE SEQUENCE [LARGE SCALE GENOMIC DNA]</scope>
    <source>
        <strain evidence="8 9">Sa2BUA9</strain>
    </source>
</reference>
<proteinExistence type="predicted"/>
<organism evidence="8 9">
    <name type="scientific">Psychrobacillus faecigallinarum</name>
    <dbReference type="NCBI Taxonomy" id="2762235"/>
    <lineage>
        <taxon>Bacteria</taxon>
        <taxon>Bacillati</taxon>
        <taxon>Bacillota</taxon>
        <taxon>Bacilli</taxon>
        <taxon>Bacillales</taxon>
        <taxon>Bacillaceae</taxon>
        <taxon>Psychrobacillus</taxon>
    </lineage>
</organism>
<evidence type="ECO:0000259" key="7">
    <source>
        <dbReference type="Pfam" id="PF06271"/>
    </source>
</evidence>
<dbReference type="PANTHER" id="PTHR36115">
    <property type="entry name" value="PROLINE-RICH ANTIGEN HOMOLOG-RELATED"/>
    <property type="match status" value="1"/>
</dbReference>
<evidence type="ECO:0000256" key="2">
    <source>
        <dbReference type="ARBA" id="ARBA00022475"/>
    </source>
</evidence>
<dbReference type="Pfam" id="PF06271">
    <property type="entry name" value="RDD"/>
    <property type="match status" value="1"/>
</dbReference>
<dbReference type="InterPro" id="IPR010432">
    <property type="entry name" value="RDD"/>
</dbReference>
<dbReference type="InterPro" id="IPR051791">
    <property type="entry name" value="Pra-immunoreactive"/>
</dbReference>
<keyword evidence="5 6" id="KW-0472">Membrane</keyword>
<comment type="caution">
    <text evidence="8">The sequence shown here is derived from an EMBL/GenBank/DDBJ whole genome shotgun (WGS) entry which is preliminary data.</text>
</comment>
<evidence type="ECO:0000256" key="1">
    <source>
        <dbReference type="ARBA" id="ARBA00004651"/>
    </source>
</evidence>
<dbReference type="RefSeq" id="WP_191697299.1">
    <property type="nucleotide sequence ID" value="NZ_JACSQO010000005.1"/>
</dbReference>
<evidence type="ECO:0000313" key="9">
    <source>
        <dbReference type="Proteomes" id="UP000640786"/>
    </source>
</evidence>
<evidence type="ECO:0000256" key="6">
    <source>
        <dbReference type="SAM" id="Phobius"/>
    </source>
</evidence>
<feature type="transmembrane region" description="Helical" evidence="6">
    <location>
        <begin position="88"/>
        <end position="111"/>
    </location>
</feature>
<dbReference type="PANTHER" id="PTHR36115:SF9">
    <property type="entry name" value="LMO1584 PROTEIN"/>
    <property type="match status" value="1"/>
</dbReference>
<feature type="domain" description="RDD" evidence="7">
    <location>
        <begin position="4"/>
        <end position="123"/>
    </location>
</feature>
<feature type="transmembrane region" description="Helical" evidence="6">
    <location>
        <begin position="12"/>
        <end position="33"/>
    </location>
</feature>
<protein>
    <submittedName>
        <fullName evidence="8">RDD family protein</fullName>
    </submittedName>
</protein>
<keyword evidence="9" id="KW-1185">Reference proteome</keyword>
<gene>
    <name evidence="8" type="ORF">H9650_11685</name>
</gene>
<evidence type="ECO:0000256" key="5">
    <source>
        <dbReference type="ARBA" id="ARBA00023136"/>
    </source>
</evidence>
<accession>A0ABR8RAF4</accession>
<keyword evidence="4 6" id="KW-1133">Transmembrane helix</keyword>
<keyword evidence="3 6" id="KW-0812">Transmembrane</keyword>
<keyword evidence="2" id="KW-1003">Cell membrane</keyword>
<evidence type="ECO:0000256" key="3">
    <source>
        <dbReference type="ARBA" id="ARBA00022692"/>
    </source>
</evidence>